<dbReference type="InterPro" id="IPR002018">
    <property type="entry name" value="CarbesteraseB"/>
</dbReference>
<proteinExistence type="inferred from homology"/>
<evidence type="ECO:0000313" key="7">
    <source>
        <dbReference type="EMBL" id="CAB3249421.1"/>
    </source>
</evidence>
<dbReference type="InterPro" id="IPR029058">
    <property type="entry name" value="AB_hydrolase_fold"/>
</dbReference>
<sequence>MKFVMVLFVTFAVVMVYGQGIPTRQCPSGEHSVLYCPQKAEPSCDNPTVHKLTGPSPCGVPQCFCNKPTTEKRVVTLDVGEVIGEKYWNGDFFEFYGVPYAKVPKGRDRFKAPLPLEDFGSLVADIRNIHCPQIFLKESDDDEDEVFGQEDCLNMNLLVPSIASEKNLVPVLVYIHSGGYSGGNGNIKDLNEFLLNADIVDMTLKTHNFFLENSTFGFAPCLENVIKNTEPIITESPLMVLQKGDYKQMPVLTGFANMEGISRTFKFDEWSEAMNENFADFLPADLTFDTVKSRDALIEDIKQYYFKGEEVSHDTLKGYVDYFSDAMFKYSIMKSAKLHASKSNRPVFLYEFTYVGKLSLKHYYMDKLDGASHRDQTSYLLDFFGFTDDLNDLETRDRMTAMWTDFVKFENPTAYESLLIDVKWRRYTKETPNYMKIGKNLQLKKNLFSKTYAFWDNIYDKYYWSPTPVSEAK</sequence>
<feature type="chain" id="PRO_5035796081" description="Carboxylesterase type B domain-containing protein" evidence="5">
    <location>
        <begin position="21"/>
        <end position="473"/>
    </location>
</feature>
<evidence type="ECO:0000256" key="4">
    <source>
        <dbReference type="ARBA" id="ARBA00023180"/>
    </source>
</evidence>
<dbReference type="PANTHER" id="PTHR43142">
    <property type="entry name" value="CARBOXYLIC ESTER HYDROLASE"/>
    <property type="match status" value="1"/>
</dbReference>
<keyword evidence="3" id="KW-0378">Hydrolase</keyword>
<dbReference type="Proteomes" id="UP000494256">
    <property type="component" value="Unassembled WGS sequence"/>
</dbReference>
<dbReference type="GO" id="GO:0052689">
    <property type="term" value="F:carboxylic ester hydrolase activity"/>
    <property type="evidence" value="ECO:0007669"/>
    <property type="project" value="UniProtKB-KW"/>
</dbReference>
<dbReference type="PANTHER" id="PTHR43142:SF1">
    <property type="entry name" value="CARBOXYLIC ESTER HYDROLASE"/>
    <property type="match status" value="1"/>
</dbReference>
<dbReference type="Gene3D" id="3.40.50.1820">
    <property type="entry name" value="alpha/beta hydrolase"/>
    <property type="match status" value="2"/>
</dbReference>
<gene>
    <name evidence="7" type="ORF">APLA_LOCUS12874</name>
</gene>
<dbReference type="Pfam" id="PF00135">
    <property type="entry name" value="COesterase"/>
    <property type="match status" value="1"/>
</dbReference>
<evidence type="ECO:0000313" key="8">
    <source>
        <dbReference type="Proteomes" id="UP000494256"/>
    </source>
</evidence>
<dbReference type="SUPFAM" id="SSF53474">
    <property type="entry name" value="alpha/beta-Hydrolases"/>
    <property type="match status" value="1"/>
</dbReference>
<feature type="domain" description="Carboxylesterase type B" evidence="6">
    <location>
        <begin position="197"/>
        <end position="455"/>
    </location>
</feature>
<name>A0A8S1ANA0_ARCPL</name>
<protein>
    <recommendedName>
        <fullName evidence="6">Carboxylesterase type B domain-containing protein</fullName>
    </recommendedName>
</protein>
<keyword evidence="4" id="KW-0325">Glycoprotein</keyword>
<accession>A0A8S1ANA0</accession>
<evidence type="ECO:0000259" key="6">
    <source>
        <dbReference type="Pfam" id="PF00135"/>
    </source>
</evidence>
<evidence type="ECO:0000256" key="2">
    <source>
        <dbReference type="ARBA" id="ARBA00022487"/>
    </source>
</evidence>
<feature type="signal peptide" evidence="5">
    <location>
        <begin position="1"/>
        <end position="20"/>
    </location>
</feature>
<evidence type="ECO:0000256" key="5">
    <source>
        <dbReference type="SAM" id="SignalP"/>
    </source>
</evidence>
<dbReference type="OrthoDB" id="379794at2759"/>
<comment type="caution">
    <text evidence="7">The sequence shown here is derived from an EMBL/GenBank/DDBJ whole genome shotgun (WGS) entry which is preliminary data.</text>
</comment>
<keyword evidence="5" id="KW-0732">Signal</keyword>
<dbReference type="AlphaFoldDB" id="A0A8S1ANA0"/>
<evidence type="ECO:0000256" key="3">
    <source>
        <dbReference type="ARBA" id="ARBA00022801"/>
    </source>
</evidence>
<comment type="similarity">
    <text evidence="1">Belongs to the type-B carboxylesterase/lipase family.</text>
</comment>
<organism evidence="7 8">
    <name type="scientific">Arctia plantaginis</name>
    <name type="common">Wood tiger moth</name>
    <name type="synonym">Phalaena plantaginis</name>
    <dbReference type="NCBI Taxonomy" id="874455"/>
    <lineage>
        <taxon>Eukaryota</taxon>
        <taxon>Metazoa</taxon>
        <taxon>Ecdysozoa</taxon>
        <taxon>Arthropoda</taxon>
        <taxon>Hexapoda</taxon>
        <taxon>Insecta</taxon>
        <taxon>Pterygota</taxon>
        <taxon>Neoptera</taxon>
        <taxon>Endopterygota</taxon>
        <taxon>Lepidoptera</taxon>
        <taxon>Glossata</taxon>
        <taxon>Ditrysia</taxon>
        <taxon>Noctuoidea</taxon>
        <taxon>Erebidae</taxon>
        <taxon>Arctiinae</taxon>
        <taxon>Arctia</taxon>
    </lineage>
</organism>
<dbReference type="EMBL" id="CADEBD010000344">
    <property type="protein sequence ID" value="CAB3249421.1"/>
    <property type="molecule type" value="Genomic_DNA"/>
</dbReference>
<evidence type="ECO:0000256" key="1">
    <source>
        <dbReference type="ARBA" id="ARBA00005964"/>
    </source>
</evidence>
<reference evidence="7 8" key="1">
    <citation type="submission" date="2020-04" db="EMBL/GenBank/DDBJ databases">
        <authorList>
            <person name="Wallbank WR R."/>
            <person name="Pardo Diaz C."/>
            <person name="Kozak K."/>
            <person name="Martin S."/>
            <person name="Jiggins C."/>
            <person name="Moest M."/>
            <person name="Warren A I."/>
            <person name="Byers J.R.P. K."/>
            <person name="Montejo-Kovacevich G."/>
            <person name="Yen C E."/>
        </authorList>
    </citation>
    <scope>NUCLEOTIDE SEQUENCE [LARGE SCALE GENOMIC DNA]</scope>
</reference>
<keyword evidence="2" id="KW-0719">Serine esterase</keyword>